<feature type="region of interest" description="Disordered" evidence="9">
    <location>
        <begin position="782"/>
        <end position="838"/>
    </location>
</feature>
<keyword evidence="7 8" id="KW-0539">Nucleus</keyword>
<dbReference type="HAMAP" id="MF_03163">
    <property type="entry name" value="RNA_methyltr_E_SPB1"/>
    <property type="match status" value="1"/>
</dbReference>
<evidence type="ECO:0000256" key="6">
    <source>
        <dbReference type="ARBA" id="ARBA00022691"/>
    </source>
</evidence>
<dbReference type="Gene3D" id="3.40.50.150">
    <property type="entry name" value="Vaccinia Virus protein VP39"/>
    <property type="match status" value="1"/>
</dbReference>
<dbReference type="Proteomes" id="UP000801492">
    <property type="component" value="Unassembled WGS sequence"/>
</dbReference>
<dbReference type="PANTHER" id="PTHR10920:SF13">
    <property type="entry name" value="PRE-RRNA 2'-O-RIBOSE RNA METHYLTRANSFERASE FTSJ3"/>
    <property type="match status" value="1"/>
</dbReference>
<evidence type="ECO:0000259" key="11">
    <source>
        <dbReference type="Pfam" id="PF07780"/>
    </source>
</evidence>
<feature type="binding site" evidence="8">
    <location>
        <position position="76"/>
    </location>
    <ligand>
        <name>S-adenosyl-L-methionine</name>
        <dbReference type="ChEBI" id="CHEBI:59789"/>
    </ligand>
</feature>
<dbReference type="InterPro" id="IPR015507">
    <property type="entry name" value="rRNA-MeTfrase_E"/>
</dbReference>
<feature type="binding site" evidence="8">
    <location>
        <position position="56"/>
    </location>
    <ligand>
        <name>S-adenosyl-L-methionine</name>
        <dbReference type="ChEBI" id="CHEBI:59789"/>
    </ligand>
</feature>
<dbReference type="GO" id="GO:0000466">
    <property type="term" value="P:maturation of 5.8S rRNA from tricistronic rRNA transcript (SSU-rRNA, 5.8S rRNA, LSU-rRNA)"/>
    <property type="evidence" value="ECO:0007669"/>
    <property type="project" value="TreeGrafter"/>
</dbReference>
<dbReference type="GO" id="GO:0000463">
    <property type="term" value="P:maturation of LSU-rRNA from tricistronic rRNA transcript (SSU-rRNA, 5.8S rRNA, LSU-rRNA)"/>
    <property type="evidence" value="ECO:0007669"/>
    <property type="project" value="TreeGrafter"/>
</dbReference>
<feature type="region of interest" description="Disordered" evidence="9">
    <location>
        <begin position="362"/>
        <end position="381"/>
    </location>
</feature>
<feature type="binding site" evidence="8">
    <location>
        <position position="92"/>
    </location>
    <ligand>
        <name>S-adenosyl-L-methionine</name>
        <dbReference type="ChEBI" id="CHEBI:59789"/>
    </ligand>
</feature>
<keyword evidence="2 8" id="KW-0690">Ribosome biogenesis</keyword>
<evidence type="ECO:0000256" key="7">
    <source>
        <dbReference type="ARBA" id="ARBA00023242"/>
    </source>
</evidence>
<feature type="binding site" evidence="8">
    <location>
        <position position="58"/>
    </location>
    <ligand>
        <name>S-adenosyl-L-methionine</name>
        <dbReference type="ChEBI" id="CHEBI:59789"/>
    </ligand>
</feature>
<sequence>MGKKTKIGKQRRDKFYHLAKETGFRSRAAFKLIQLNRKFEFLQKSRVCIDLCAAPGGWMQVAQQNMPVSSIIVGVDLYPIKPIPGCVSLTEDITTEKCRTALTKELQTWKADVVLNDGAPNVGKNWLHDAYQQACLTLSAVKLATQFLRPGGWFVTKVFRSKDYNPLMWVFKQLFKKVHATKPQASRHESAEIFVVCQNYIAPDKIDSRFFDPKHVFQELEIEPKNQLNVFHPEKKKKNRAEGYPANDYTLHHKISVREFINHDNGLELLQNASEIIFDDTEISNHSKTTNEIKECCKDIKVLGRKDLKNLLSWWKTLHEEFKEIKIKEEVAEEAKHKSLASDSEDEEKFDELKEIDKQVNELQEEERKEQKRKKKKALKERKKLNERLNLKMVHKGDDGPTLEEVEGMFDLKQISNTQTMMKMVDQTPDVVAESEDEDEKPKPKQQRYNKEEGHLSSSGLYYKDSDSELEMESDSEEDEEDTKENLGLSDSDEISDDDLEDQGGKNRNVKDKHPLITDLDERSKEEKRAHKAQLWFERDAFKNLLNEDDEDADINMLAKKYKKEGIKIVGDDDADEDNMDKKQKKNKTNTATDSDYDTDSSDDSDSNDSDYVVENEINKAVNNPKKDGFEIVKNTTKSKLGKHKLSEEELALGTMMINSKRTKRDLIDGAWNRYAYNDKNLPDWFIEDEKKHMKKETPVPKELVEEYKKRMQEINARPIKKIVEAKARKKKRALKKLEKAKKKVEAIMDNVDVTDKEKAKQVKQLYKKANMKPKKEITYVVSKKHSAAKKPKRPAGVKGPYKLVDPRMKKDTRATQRVKAKNAGKKGNKMKMNKRKK</sequence>
<comment type="caution">
    <text evidence="13">The sequence shown here is derived from an EMBL/GenBank/DDBJ whole genome shotgun (WGS) entry which is preliminary data.</text>
</comment>
<evidence type="ECO:0000256" key="1">
    <source>
        <dbReference type="ARBA" id="ARBA00004604"/>
    </source>
</evidence>
<dbReference type="GO" id="GO:0005730">
    <property type="term" value="C:nucleolus"/>
    <property type="evidence" value="ECO:0007669"/>
    <property type="project" value="UniProtKB-SubCell"/>
</dbReference>
<feature type="compositionally biased region" description="Acidic residues" evidence="9">
    <location>
        <begin position="468"/>
        <end position="483"/>
    </location>
</feature>
<feature type="region of interest" description="Disordered" evidence="9">
    <location>
        <begin position="566"/>
        <end position="612"/>
    </location>
</feature>
<dbReference type="InterPro" id="IPR002877">
    <property type="entry name" value="RNA_MeTrfase_FtsJ_dom"/>
</dbReference>
<keyword evidence="5 8" id="KW-0808">Transferase</keyword>
<accession>A0A8K0CG90</accession>
<keyword evidence="8" id="KW-0175">Coiled coil</keyword>
<evidence type="ECO:0000259" key="12">
    <source>
        <dbReference type="Pfam" id="PF11861"/>
    </source>
</evidence>
<dbReference type="SUPFAM" id="SSF53335">
    <property type="entry name" value="S-adenosyl-L-methionine-dependent methyltransferases"/>
    <property type="match status" value="1"/>
</dbReference>
<dbReference type="HAMAP" id="MF_01547">
    <property type="entry name" value="RNA_methyltr_E"/>
    <property type="match status" value="1"/>
</dbReference>
<evidence type="ECO:0000313" key="14">
    <source>
        <dbReference type="Proteomes" id="UP000801492"/>
    </source>
</evidence>
<dbReference type="InterPro" id="IPR012920">
    <property type="entry name" value="rRNA_MeTfrase_SPB1-like_C"/>
</dbReference>
<name>A0A8K0CG90_IGNLU</name>
<evidence type="ECO:0000256" key="2">
    <source>
        <dbReference type="ARBA" id="ARBA00022517"/>
    </source>
</evidence>
<evidence type="ECO:0000256" key="3">
    <source>
        <dbReference type="ARBA" id="ARBA00022552"/>
    </source>
</evidence>
<feature type="domain" description="Ribosomal RNA methyltransferase SPB1-like C-terminal" evidence="11">
    <location>
        <begin position="608"/>
        <end position="820"/>
    </location>
</feature>
<evidence type="ECO:0000256" key="4">
    <source>
        <dbReference type="ARBA" id="ARBA00022603"/>
    </source>
</evidence>
<comment type="catalytic activity">
    <reaction evidence="8">
        <text>a ribonucleotide in rRNA + S-adenosyl-L-methionine = a 2'-O-methylribonucleotide in rRNA + S-adenosyl-L-homocysteine + H(+)</text>
        <dbReference type="Rhea" id="RHEA:48628"/>
        <dbReference type="Rhea" id="RHEA-COMP:12164"/>
        <dbReference type="Rhea" id="RHEA-COMP:12165"/>
        <dbReference type="ChEBI" id="CHEBI:15378"/>
        <dbReference type="ChEBI" id="CHEBI:57856"/>
        <dbReference type="ChEBI" id="CHEBI:59789"/>
        <dbReference type="ChEBI" id="CHEBI:90675"/>
        <dbReference type="ChEBI" id="CHEBI:90676"/>
    </reaction>
</comment>
<protein>
    <recommendedName>
        <fullName evidence="8">Putative rRNA methyltransferase</fullName>
        <ecNumber evidence="8">2.1.1.-</ecNumber>
    </recommendedName>
    <alternativeName>
        <fullName evidence="8">2'-O-ribose RNA methyltransferase SPB1 homolog</fullName>
    </alternativeName>
</protein>
<dbReference type="GO" id="GO:0016435">
    <property type="term" value="F:rRNA (guanine) methyltransferase activity"/>
    <property type="evidence" value="ECO:0007669"/>
    <property type="project" value="TreeGrafter"/>
</dbReference>
<keyword evidence="3 8" id="KW-0698">rRNA processing</keyword>
<keyword evidence="14" id="KW-1185">Reference proteome</keyword>
<dbReference type="Pfam" id="PF07780">
    <property type="entry name" value="Spb1_C"/>
    <property type="match status" value="1"/>
</dbReference>
<keyword evidence="4 8" id="KW-0489">Methyltransferase</keyword>
<feature type="compositionally biased region" description="Basic residues" evidence="9">
    <location>
        <begin position="371"/>
        <end position="381"/>
    </location>
</feature>
<evidence type="ECO:0000256" key="8">
    <source>
        <dbReference type="HAMAP-Rule" id="MF_03163"/>
    </source>
</evidence>
<dbReference type="OrthoDB" id="1287559at2759"/>
<dbReference type="Pfam" id="PF01728">
    <property type="entry name" value="FtsJ"/>
    <property type="match status" value="1"/>
</dbReference>
<feature type="region of interest" description="Disordered" evidence="9">
    <location>
        <begin position="420"/>
        <end position="531"/>
    </location>
</feature>
<dbReference type="InterPro" id="IPR024576">
    <property type="entry name" value="rRNA_MeTfrase_Spb1_DUF3381"/>
</dbReference>
<feature type="compositionally biased region" description="Acidic residues" evidence="9">
    <location>
        <begin position="491"/>
        <end position="502"/>
    </location>
</feature>
<feature type="domain" description="DUF3381" evidence="12">
    <location>
        <begin position="235"/>
        <end position="388"/>
    </location>
</feature>
<dbReference type="InterPro" id="IPR050082">
    <property type="entry name" value="RNA_methyltr_RlmE"/>
</dbReference>
<feature type="binding site" evidence="8">
    <location>
        <position position="117"/>
    </location>
    <ligand>
        <name>S-adenosyl-L-methionine</name>
        <dbReference type="ChEBI" id="CHEBI:59789"/>
    </ligand>
</feature>
<dbReference type="GO" id="GO:0030687">
    <property type="term" value="C:preribosome, large subunit precursor"/>
    <property type="evidence" value="ECO:0007669"/>
    <property type="project" value="TreeGrafter"/>
</dbReference>
<feature type="active site" description="Proton acceptor" evidence="8">
    <location>
        <position position="157"/>
    </location>
</feature>
<feature type="compositionally biased region" description="Acidic residues" evidence="9">
    <location>
        <begin position="595"/>
        <end position="612"/>
    </location>
</feature>
<evidence type="ECO:0000259" key="10">
    <source>
        <dbReference type="Pfam" id="PF01728"/>
    </source>
</evidence>
<feature type="compositionally biased region" description="Basic residues" evidence="9">
    <location>
        <begin position="783"/>
        <end position="796"/>
    </location>
</feature>
<dbReference type="FunFam" id="3.40.50.150:FF:000004">
    <property type="entry name" value="AdoMet-dependent rRNA methyltransferase SPB1"/>
    <property type="match status" value="1"/>
</dbReference>
<feature type="compositionally biased region" description="Basic residues" evidence="9">
    <location>
        <begin position="817"/>
        <end position="838"/>
    </location>
</feature>
<comment type="function">
    <text evidence="8">Probable methyltransferase involved in the maturation of rRNA and in the biogenesis of ribosomal subunits.</text>
</comment>
<proteinExistence type="inferred from homology"/>
<gene>
    <name evidence="13" type="ORF">ILUMI_22196</name>
</gene>
<feature type="compositionally biased region" description="Basic and acidic residues" evidence="9">
    <location>
        <begin position="805"/>
        <end position="815"/>
    </location>
</feature>
<dbReference type="InterPro" id="IPR029063">
    <property type="entry name" value="SAM-dependent_MTases_sf"/>
</dbReference>
<reference evidence="13" key="1">
    <citation type="submission" date="2019-08" db="EMBL/GenBank/DDBJ databases">
        <title>The genome of the North American firefly Photinus pyralis.</title>
        <authorList>
            <consortium name="Photinus pyralis genome working group"/>
            <person name="Fallon T.R."/>
            <person name="Sander Lower S.E."/>
            <person name="Weng J.-K."/>
        </authorList>
    </citation>
    <scope>NUCLEOTIDE SEQUENCE</scope>
    <source>
        <strain evidence="13">TRF0915ILg1</strain>
        <tissue evidence="13">Whole body</tissue>
    </source>
</reference>
<keyword evidence="6 8" id="KW-0949">S-adenosyl-L-methionine</keyword>
<dbReference type="Pfam" id="PF11861">
    <property type="entry name" value="DUF3381"/>
    <property type="match status" value="1"/>
</dbReference>
<evidence type="ECO:0000256" key="9">
    <source>
        <dbReference type="SAM" id="MobiDB-lite"/>
    </source>
</evidence>
<dbReference type="InterPro" id="IPR028589">
    <property type="entry name" value="SPB1-like"/>
</dbReference>
<organism evidence="13 14">
    <name type="scientific">Ignelater luminosus</name>
    <name type="common">Cucubano</name>
    <name type="synonym">Pyrophorus luminosus</name>
    <dbReference type="NCBI Taxonomy" id="2038154"/>
    <lineage>
        <taxon>Eukaryota</taxon>
        <taxon>Metazoa</taxon>
        <taxon>Ecdysozoa</taxon>
        <taxon>Arthropoda</taxon>
        <taxon>Hexapoda</taxon>
        <taxon>Insecta</taxon>
        <taxon>Pterygota</taxon>
        <taxon>Neoptera</taxon>
        <taxon>Endopterygota</taxon>
        <taxon>Coleoptera</taxon>
        <taxon>Polyphaga</taxon>
        <taxon>Elateriformia</taxon>
        <taxon>Elateroidea</taxon>
        <taxon>Elateridae</taxon>
        <taxon>Agrypninae</taxon>
        <taxon>Pyrophorini</taxon>
        <taxon>Ignelater</taxon>
    </lineage>
</organism>
<dbReference type="EMBL" id="VTPC01090251">
    <property type="protein sequence ID" value="KAF2883968.1"/>
    <property type="molecule type" value="Genomic_DNA"/>
</dbReference>
<evidence type="ECO:0000313" key="13">
    <source>
        <dbReference type="EMBL" id="KAF2883968.1"/>
    </source>
</evidence>
<feature type="coiled-coil region" evidence="8">
    <location>
        <begin position="721"/>
        <end position="758"/>
    </location>
</feature>
<feature type="domain" description="Ribosomal RNA methyltransferase FtsJ" evidence="10">
    <location>
        <begin position="24"/>
        <end position="200"/>
    </location>
</feature>
<feature type="compositionally biased region" description="Basic and acidic residues" evidence="9">
    <location>
        <begin position="503"/>
        <end position="529"/>
    </location>
</feature>
<evidence type="ECO:0000256" key="5">
    <source>
        <dbReference type="ARBA" id="ARBA00022679"/>
    </source>
</evidence>
<dbReference type="GO" id="GO:0008650">
    <property type="term" value="F:rRNA (uridine-2'-O-)-methyltransferase activity"/>
    <property type="evidence" value="ECO:0007669"/>
    <property type="project" value="TreeGrafter"/>
</dbReference>
<dbReference type="PANTHER" id="PTHR10920">
    <property type="entry name" value="RIBOSOMAL RNA METHYLTRANSFERASE"/>
    <property type="match status" value="1"/>
</dbReference>
<comment type="similarity">
    <text evidence="8">Belongs to the class I-like SAM-binding methyltransferase superfamily. RNA methyltransferase RlmE family. SPB1 subfamily.</text>
</comment>
<comment type="subcellular location">
    <subcellularLocation>
        <location evidence="1 8">Nucleus</location>
        <location evidence="1 8">Nucleolus</location>
    </subcellularLocation>
</comment>
<dbReference type="AlphaFoldDB" id="A0A8K0CG90"/>
<dbReference type="EC" id="2.1.1.-" evidence="8"/>